<evidence type="ECO:0000313" key="3">
    <source>
        <dbReference type="Proteomes" id="UP001239680"/>
    </source>
</evidence>
<name>A0ABU0VXI4_9RHOB</name>
<comment type="caution">
    <text evidence="2">The sequence shown here is derived from an EMBL/GenBank/DDBJ whole genome shotgun (WGS) entry which is preliminary data.</text>
</comment>
<dbReference type="Proteomes" id="UP001239680">
    <property type="component" value="Unassembled WGS sequence"/>
</dbReference>
<gene>
    <name evidence="2" type="ORF">Q9295_08810</name>
</gene>
<evidence type="ECO:0000313" key="2">
    <source>
        <dbReference type="EMBL" id="MDQ2066472.1"/>
    </source>
</evidence>
<protein>
    <submittedName>
        <fullName evidence="2">Invasion associated locus B family protein</fullName>
    </submittedName>
</protein>
<feature type="chain" id="PRO_5045528007" evidence="1">
    <location>
        <begin position="28"/>
        <end position="175"/>
    </location>
</feature>
<dbReference type="InterPro" id="IPR010642">
    <property type="entry name" value="Invasion_prot_B"/>
</dbReference>
<reference evidence="2 3" key="1">
    <citation type="submission" date="2023-08" db="EMBL/GenBank/DDBJ databases">
        <title>Characterization of two Paracoccaceae strains isolated from Phycosphere and proposal of Xinfangfangia lacusdiani sp. nov.</title>
        <authorList>
            <person name="Deng Y."/>
            <person name="Zhang Y.Q."/>
        </authorList>
    </citation>
    <scope>NUCLEOTIDE SEQUENCE [LARGE SCALE GENOMIC DNA]</scope>
    <source>
        <strain evidence="2 3">CPCC 101601</strain>
    </source>
</reference>
<dbReference type="Gene3D" id="2.60.40.1880">
    <property type="entry name" value="Invasion associated locus B (IalB) protein"/>
    <property type="match status" value="1"/>
</dbReference>
<proteinExistence type="predicted"/>
<organism evidence="2 3">
    <name type="scientific">Pseudogemmobacter lacusdianii</name>
    <dbReference type="NCBI Taxonomy" id="3069608"/>
    <lineage>
        <taxon>Bacteria</taxon>
        <taxon>Pseudomonadati</taxon>
        <taxon>Pseudomonadota</taxon>
        <taxon>Alphaproteobacteria</taxon>
        <taxon>Rhodobacterales</taxon>
        <taxon>Paracoccaceae</taxon>
        <taxon>Pseudogemmobacter</taxon>
    </lineage>
</organism>
<feature type="signal peptide" evidence="1">
    <location>
        <begin position="1"/>
        <end position="27"/>
    </location>
</feature>
<keyword evidence="1" id="KW-0732">Signal</keyword>
<accession>A0ABU0VXI4</accession>
<evidence type="ECO:0000256" key="1">
    <source>
        <dbReference type="SAM" id="SignalP"/>
    </source>
</evidence>
<sequence>MKVHLSRALGAITLAGTIAGLATTAQAQESTNRVATMTDWSVFADENPKECWGVSKPKETVNTKDGKPVSVRRGDIMLFVTFRPGTPGQVSFAGGYPFASGSTVDVTIKGNTYKLFTDGEWAWPGPGDDAKLIAALKAGDNAIVQARSGKGTNTKDTFSLRGFTAAMADAEKRCQ</sequence>
<dbReference type="RefSeq" id="WP_306680169.1">
    <property type="nucleotide sequence ID" value="NZ_JAVDBT010000007.1"/>
</dbReference>
<dbReference type="EMBL" id="JAVDBT010000007">
    <property type="protein sequence ID" value="MDQ2066472.1"/>
    <property type="molecule type" value="Genomic_DNA"/>
</dbReference>
<dbReference type="Pfam" id="PF06776">
    <property type="entry name" value="IalB"/>
    <property type="match status" value="1"/>
</dbReference>
<dbReference type="InterPro" id="IPR038696">
    <property type="entry name" value="IalB_sf"/>
</dbReference>
<keyword evidence="3" id="KW-1185">Reference proteome</keyword>